<dbReference type="Proteomes" id="UP000481861">
    <property type="component" value="Unassembled WGS sequence"/>
</dbReference>
<reference evidence="2 3" key="1">
    <citation type="submission" date="2020-01" db="EMBL/GenBank/DDBJ databases">
        <authorList>
            <consortium name="DOE Joint Genome Institute"/>
            <person name="Haridas S."/>
            <person name="Albert R."/>
            <person name="Binder M."/>
            <person name="Bloem J."/>
            <person name="Labutti K."/>
            <person name="Salamov A."/>
            <person name="Andreopoulos B."/>
            <person name="Baker S.E."/>
            <person name="Barry K."/>
            <person name="Bills G."/>
            <person name="Bluhm B.H."/>
            <person name="Cannon C."/>
            <person name="Castanera R."/>
            <person name="Culley D.E."/>
            <person name="Daum C."/>
            <person name="Ezra D."/>
            <person name="Gonzalez J.B."/>
            <person name="Henrissat B."/>
            <person name="Kuo A."/>
            <person name="Liang C."/>
            <person name="Lipzen A."/>
            <person name="Lutzoni F."/>
            <person name="Magnuson J."/>
            <person name="Mondo S."/>
            <person name="Nolan M."/>
            <person name="Ohm R."/>
            <person name="Pangilinan J."/>
            <person name="Park H.-J.H."/>
            <person name="Ramirez L."/>
            <person name="Alfaro M."/>
            <person name="Sun H."/>
            <person name="Tritt A."/>
            <person name="Yoshinaga Y."/>
            <person name="Zwiers L.-H.L."/>
            <person name="Turgeon B.G."/>
            <person name="Goodwin S.B."/>
            <person name="Spatafora J.W."/>
            <person name="Crous P.W."/>
            <person name="Grigoriev I.V."/>
        </authorList>
    </citation>
    <scope>NUCLEOTIDE SEQUENCE [LARGE SCALE GENOMIC DNA]</scope>
    <source>
        <strain evidence="2 3">CBS 611.86</strain>
    </source>
</reference>
<feature type="compositionally biased region" description="Polar residues" evidence="1">
    <location>
        <begin position="1"/>
        <end position="24"/>
    </location>
</feature>
<accession>A0A7C8HZI1</accession>
<keyword evidence="3" id="KW-1185">Reference proteome</keyword>
<proteinExistence type="predicted"/>
<evidence type="ECO:0000313" key="2">
    <source>
        <dbReference type="EMBL" id="KAF2866277.1"/>
    </source>
</evidence>
<evidence type="ECO:0000256" key="1">
    <source>
        <dbReference type="SAM" id="MobiDB-lite"/>
    </source>
</evidence>
<evidence type="ECO:0000313" key="3">
    <source>
        <dbReference type="Proteomes" id="UP000481861"/>
    </source>
</evidence>
<gene>
    <name evidence="2" type="ORF">BDV95DRAFT_206136</name>
</gene>
<sequence length="219" mass="24699">MIPTKRLSNPSPISQRTPHTTPFLSQDPAITMTDPILTDPTPPSDRLLSISTLRSHLIKLKDYIRSQDASTTITPISFPAQHPAPRNPDIPPLAELPTYTFKALLDHQYRPVFSLPVQLALYNIKHQTSGNQPPSIEFPRLWKRIVNELSCSAHLPNYMEQMMEVLGGFIDESLALERESAPVFKWKELARGAREQYALENSPFYPKHPVLRVDGGRGA</sequence>
<name>A0A7C8HZI1_9PLEO</name>
<organism evidence="2 3">
    <name type="scientific">Massariosphaeria phaeospora</name>
    <dbReference type="NCBI Taxonomy" id="100035"/>
    <lineage>
        <taxon>Eukaryota</taxon>
        <taxon>Fungi</taxon>
        <taxon>Dikarya</taxon>
        <taxon>Ascomycota</taxon>
        <taxon>Pezizomycotina</taxon>
        <taxon>Dothideomycetes</taxon>
        <taxon>Pleosporomycetidae</taxon>
        <taxon>Pleosporales</taxon>
        <taxon>Pleosporales incertae sedis</taxon>
        <taxon>Massariosphaeria</taxon>
    </lineage>
</organism>
<dbReference type="AlphaFoldDB" id="A0A7C8HZI1"/>
<dbReference type="EMBL" id="JAADJZ010000028">
    <property type="protein sequence ID" value="KAF2866277.1"/>
    <property type="molecule type" value="Genomic_DNA"/>
</dbReference>
<feature type="region of interest" description="Disordered" evidence="1">
    <location>
        <begin position="1"/>
        <end position="28"/>
    </location>
</feature>
<protein>
    <submittedName>
        <fullName evidence="2">Uncharacterized protein</fullName>
    </submittedName>
</protein>
<comment type="caution">
    <text evidence="2">The sequence shown here is derived from an EMBL/GenBank/DDBJ whole genome shotgun (WGS) entry which is preliminary data.</text>
</comment>